<dbReference type="EMBL" id="MNCJ02000322">
    <property type="protein sequence ID" value="KAF5799224.1"/>
    <property type="molecule type" value="Genomic_DNA"/>
</dbReference>
<evidence type="ECO:0000256" key="2">
    <source>
        <dbReference type="SAM" id="MobiDB-lite"/>
    </source>
</evidence>
<organism evidence="3 4">
    <name type="scientific">Helianthus annuus</name>
    <name type="common">Common sunflower</name>
    <dbReference type="NCBI Taxonomy" id="4232"/>
    <lineage>
        <taxon>Eukaryota</taxon>
        <taxon>Viridiplantae</taxon>
        <taxon>Streptophyta</taxon>
        <taxon>Embryophyta</taxon>
        <taxon>Tracheophyta</taxon>
        <taxon>Spermatophyta</taxon>
        <taxon>Magnoliopsida</taxon>
        <taxon>eudicotyledons</taxon>
        <taxon>Gunneridae</taxon>
        <taxon>Pentapetalae</taxon>
        <taxon>asterids</taxon>
        <taxon>campanulids</taxon>
        <taxon>Asterales</taxon>
        <taxon>Asteraceae</taxon>
        <taxon>Asteroideae</taxon>
        <taxon>Heliantheae alliance</taxon>
        <taxon>Heliantheae</taxon>
        <taxon>Helianthus</taxon>
    </lineage>
</organism>
<evidence type="ECO:0000313" key="4">
    <source>
        <dbReference type="Proteomes" id="UP000215914"/>
    </source>
</evidence>
<reference evidence="3" key="2">
    <citation type="submission" date="2020-06" db="EMBL/GenBank/DDBJ databases">
        <title>Helianthus annuus Genome sequencing and assembly Release 2.</title>
        <authorList>
            <person name="Gouzy J."/>
            <person name="Langlade N."/>
            <person name="Munos S."/>
        </authorList>
    </citation>
    <scope>NUCLEOTIDE SEQUENCE</scope>
    <source>
        <tissue evidence="3">Leaves</tissue>
    </source>
</reference>
<sequence>MMLGGRLDRKARPVLWEKNEVEAPIWRMFCPDFEGKIEIVKCGPDEEGWNETILSNFWVPDEAALNAMLLEGKGVPKVFANLVVDKQRRKKKAHVAVTLPPLVPEAAGTFHPRLRKYEDYAVVSDTLEGLSVGVGSSVASGAIAGTKPVDDKKQKGDTTDAGGEKAPKFRKTRSTAVPKHKPASSASKLLPYFATFVSALNLIVIICFVEPLEEPVSASTLPTSPPKVVDAESQKKGGEDPSIEVLEKEKAAFEKLKQTERWAASAGLEQVRSLAKLLSEERKHWKEACARENEKIFRLHQELNNLKAANAALVKEKIAGEAAVKEAEGHGAATLKEAEARAVNELADANADRTKLNKRVEELQAELKNRDIILGEVTSRATETETRARQTEEERDGLATSLAQVNNDRAWMRQHGIGHIVEAILDAPENAVVVTEMNERARQVGFRAGYDKCLNDVNLFFSNKFTDERSGFHGVDTEAAFGATIDAYNNLSIPAWIILKHVWKWKIMWTVFACCLTR</sequence>
<dbReference type="Proteomes" id="UP000215914">
    <property type="component" value="Unassembled WGS sequence"/>
</dbReference>
<keyword evidence="4" id="KW-1185">Reference proteome</keyword>
<feature type="compositionally biased region" description="Basic and acidic residues" evidence="2">
    <location>
        <begin position="229"/>
        <end position="239"/>
    </location>
</feature>
<dbReference type="AlphaFoldDB" id="A0A9K3ILM0"/>
<reference evidence="3" key="1">
    <citation type="journal article" date="2017" name="Nature">
        <title>The sunflower genome provides insights into oil metabolism, flowering and Asterid evolution.</title>
        <authorList>
            <person name="Badouin H."/>
            <person name="Gouzy J."/>
            <person name="Grassa C.J."/>
            <person name="Murat F."/>
            <person name="Staton S.E."/>
            <person name="Cottret L."/>
            <person name="Lelandais-Briere C."/>
            <person name="Owens G.L."/>
            <person name="Carrere S."/>
            <person name="Mayjonade B."/>
            <person name="Legrand L."/>
            <person name="Gill N."/>
            <person name="Kane N.C."/>
            <person name="Bowers J.E."/>
            <person name="Hubner S."/>
            <person name="Bellec A."/>
            <person name="Berard A."/>
            <person name="Berges H."/>
            <person name="Blanchet N."/>
            <person name="Boniface M.C."/>
            <person name="Brunel D."/>
            <person name="Catrice O."/>
            <person name="Chaidir N."/>
            <person name="Claudel C."/>
            <person name="Donnadieu C."/>
            <person name="Faraut T."/>
            <person name="Fievet G."/>
            <person name="Helmstetter N."/>
            <person name="King M."/>
            <person name="Knapp S.J."/>
            <person name="Lai Z."/>
            <person name="Le Paslier M.C."/>
            <person name="Lippi Y."/>
            <person name="Lorenzon L."/>
            <person name="Mandel J.R."/>
            <person name="Marage G."/>
            <person name="Marchand G."/>
            <person name="Marquand E."/>
            <person name="Bret-Mestries E."/>
            <person name="Morien E."/>
            <person name="Nambeesan S."/>
            <person name="Nguyen T."/>
            <person name="Pegot-Espagnet P."/>
            <person name="Pouilly N."/>
            <person name="Raftis F."/>
            <person name="Sallet E."/>
            <person name="Schiex T."/>
            <person name="Thomas J."/>
            <person name="Vandecasteele C."/>
            <person name="Vares D."/>
            <person name="Vear F."/>
            <person name="Vautrin S."/>
            <person name="Crespi M."/>
            <person name="Mangin B."/>
            <person name="Burke J.M."/>
            <person name="Salse J."/>
            <person name="Munos S."/>
            <person name="Vincourt P."/>
            <person name="Rieseberg L.H."/>
            <person name="Langlade N.B."/>
        </authorList>
    </citation>
    <scope>NUCLEOTIDE SEQUENCE</scope>
    <source>
        <tissue evidence="3">Leaves</tissue>
    </source>
</reference>
<comment type="caution">
    <text evidence="3">The sequence shown here is derived from an EMBL/GenBank/DDBJ whole genome shotgun (WGS) entry which is preliminary data.</text>
</comment>
<dbReference type="Gramene" id="mRNA:HanXRQr2_Chr07g0302101">
    <property type="protein sequence ID" value="mRNA:HanXRQr2_Chr07g0302101"/>
    <property type="gene ID" value="HanXRQr2_Chr07g0302101"/>
</dbReference>
<gene>
    <name evidence="3" type="ORF">HanXRQr2_Chr07g0302101</name>
</gene>
<keyword evidence="1" id="KW-0175">Coiled coil</keyword>
<feature type="coiled-coil region" evidence="1">
    <location>
        <begin position="289"/>
        <end position="408"/>
    </location>
</feature>
<feature type="region of interest" description="Disordered" evidence="2">
    <location>
        <begin position="216"/>
        <end position="239"/>
    </location>
</feature>
<feature type="compositionally biased region" description="Basic and acidic residues" evidence="2">
    <location>
        <begin position="148"/>
        <end position="167"/>
    </location>
</feature>
<feature type="region of interest" description="Disordered" evidence="2">
    <location>
        <begin position="143"/>
        <end position="181"/>
    </location>
</feature>
<accession>A0A9K3ILM0</accession>
<protein>
    <submittedName>
        <fullName evidence="3">Uncharacterized protein</fullName>
    </submittedName>
</protein>
<name>A0A9K3ILM0_HELAN</name>
<evidence type="ECO:0000313" key="3">
    <source>
        <dbReference type="EMBL" id="KAF5799224.1"/>
    </source>
</evidence>
<feature type="compositionally biased region" description="Basic residues" evidence="2">
    <location>
        <begin position="168"/>
        <end position="181"/>
    </location>
</feature>
<proteinExistence type="predicted"/>
<evidence type="ECO:0000256" key="1">
    <source>
        <dbReference type="SAM" id="Coils"/>
    </source>
</evidence>